<keyword evidence="10" id="KW-1185">Reference proteome</keyword>
<feature type="transmembrane region" description="Helical" evidence="6">
    <location>
        <begin position="755"/>
        <end position="775"/>
    </location>
</feature>
<keyword evidence="5 6" id="KW-0472">Membrane</keyword>
<feature type="transmembrane region" description="Helical" evidence="6">
    <location>
        <begin position="21"/>
        <end position="39"/>
    </location>
</feature>
<dbReference type="RefSeq" id="WP_346756494.1">
    <property type="nucleotide sequence ID" value="NZ_JAUJEB010000001.1"/>
</dbReference>
<feature type="domain" description="ABC3 transporter permease C-terminal" evidence="7">
    <location>
        <begin position="287"/>
        <end position="403"/>
    </location>
</feature>
<feature type="transmembrane region" description="Helical" evidence="6">
    <location>
        <begin position="280"/>
        <end position="309"/>
    </location>
</feature>
<dbReference type="Pfam" id="PF12704">
    <property type="entry name" value="MacB_PCD"/>
    <property type="match status" value="1"/>
</dbReference>
<dbReference type="Pfam" id="PF02687">
    <property type="entry name" value="FtsX"/>
    <property type="match status" value="2"/>
</dbReference>
<dbReference type="InterPro" id="IPR025857">
    <property type="entry name" value="MacB_PCD"/>
</dbReference>
<evidence type="ECO:0000313" key="10">
    <source>
        <dbReference type="Proteomes" id="UP001172083"/>
    </source>
</evidence>
<gene>
    <name evidence="9" type="ORF">QQ020_03830</name>
</gene>
<dbReference type="Proteomes" id="UP001172083">
    <property type="component" value="Unassembled WGS sequence"/>
</dbReference>
<dbReference type="InterPro" id="IPR050250">
    <property type="entry name" value="Macrolide_Exporter_MacB"/>
</dbReference>
<evidence type="ECO:0000259" key="8">
    <source>
        <dbReference type="Pfam" id="PF12704"/>
    </source>
</evidence>
<evidence type="ECO:0000256" key="5">
    <source>
        <dbReference type="ARBA" id="ARBA00023136"/>
    </source>
</evidence>
<comment type="caution">
    <text evidence="9">The sequence shown here is derived from an EMBL/GenBank/DDBJ whole genome shotgun (WGS) entry which is preliminary data.</text>
</comment>
<dbReference type="PANTHER" id="PTHR30572:SF18">
    <property type="entry name" value="ABC-TYPE MACROLIDE FAMILY EXPORT SYSTEM PERMEASE COMPONENT 2"/>
    <property type="match status" value="1"/>
</dbReference>
<evidence type="ECO:0000256" key="3">
    <source>
        <dbReference type="ARBA" id="ARBA00022692"/>
    </source>
</evidence>
<keyword evidence="2" id="KW-1003">Cell membrane</keyword>
<accession>A0ABT8L093</accession>
<dbReference type="PANTHER" id="PTHR30572">
    <property type="entry name" value="MEMBRANE COMPONENT OF TRANSPORTER-RELATED"/>
    <property type="match status" value="1"/>
</dbReference>
<dbReference type="EMBL" id="JAUJEB010000001">
    <property type="protein sequence ID" value="MDN5211159.1"/>
    <property type="molecule type" value="Genomic_DNA"/>
</dbReference>
<evidence type="ECO:0000256" key="2">
    <source>
        <dbReference type="ARBA" id="ARBA00022475"/>
    </source>
</evidence>
<feature type="transmembrane region" description="Helical" evidence="6">
    <location>
        <begin position="723"/>
        <end position="743"/>
    </location>
</feature>
<sequence length="794" mass="90170">MFKSLLKIAYRNTLKNKSYTLTNAFGLVLGISASFYLLIHIQYELSYEKDFSEHERIFRAASNSWAKSSLPFAAELEKAFPEIEKTGRFGQYRQTNILIYNDIHIPVREGLYGEQSLLSIFNFEFIYGSPETALTRPNTIVLNESIATKLFKAENPIGKSIKIGGMEDLEVTGVMADLPGNTHLNFQYLISLPTMLHSISDEMQQRRGWMSVYTYVLLREGQRIHNMDNRLFDFLVKFSEGSATREEIEQEEWRFEFHPVKNIHLYSDREQEMGQNSDVLYIYILSALAFLIITIACLNFINLFTAQIIKRSREIGLKKVIGASRQQIFLQFFGEGLLITVVSGLLALVVCYTFLPLYNDIAGVNLVTNTFFKWQNILILISMVFGIVLSSSGFPAFLISGSHPILAIKGTKLPTSPVVKIRKILVAFQFSISIFIITATIVVFKQMTFLHDQEIGFEKEKVISIQIYGPLWEQAVMKKDVFRNELMKKPGIKSVGNASRFLGNNLSVETLRPQGTDPEMDLPAMRFIRADEGFIPSVGIELVEGRNFQARTDTSVAFIVNEKLVEILGIEDPIGTEAENSWSRARGKIVGVVKNYNFASLHYDIEPLVIEYRPNWVDNMLIRIDGTNVKETVASIQKEIENIAPGAIMLYNFLDDQLNFMYQSENNLKQLFLLFSILAVLIACLGLIALSVYNNELRTKEIGIRKLLGASVFNIVAMLSKEYIWLILIAIIVTLPVANYFITEWLNNFAYKIKLSWWLFAISSAIVLIIAMLAVSRQSIKSALINPAKSLRNE</sequence>
<feature type="transmembrane region" description="Helical" evidence="6">
    <location>
        <begin position="377"/>
        <end position="399"/>
    </location>
</feature>
<feature type="transmembrane region" description="Helical" evidence="6">
    <location>
        <begin position="671"/>
        <end position="693"/>
    </location>
</feature>
<feature type="transmembrane region" description="Helical" evidence="6">
    <location>
        <begin position="424"/>
        <end position="444"/>
    </location>
</feature>
<proteinExistence type="predicted"/>
<evidence type="ECO:0000313" key="9">
    <source>
        <dbReference type="EMBL" id="MDN5211159.1"/>
    </source>
</evidence>
<evidence type="ECO:0000256" key="6">
    <source>
        <dbReference type="SAM" id="Phobius"/>
    </source>
</evidence>
<dbReference type="InterPro" id="IPR003838">
    <property type="entry name" value="ABC3_permease_C"/>
</dbReference>
<evidence type="ECO:0000256" key="4">
    <source>
        <dbReference type="ARBA" id="ARBA00022989"/>
    </source>
</evidence>
<feature type="domain" description="ABC3 transporter permease C-terminal" evidence="7">
    <location>
        <begin position="674"/>
        <end position="775"/>
    </location>
</feature>
<feature type="domain" description="MacB-like periplasmic core" evidence="8">
    <location>
        <begin position="20"/>
        <end position="225"/>
    </location>
</feature>
<keyword evidence="4 6" id="KW-1133">Transmembrane helix</keyword>
<reference evidence="9" key="1">
    <citation type="submission" date="2023-06" db="EMBL/GenBank/DDBJ databases">
        <title>Genomic of Agaribacillus aureum.</title>
        <authorList>
            <person name="Wang G."/>
        </authorList>
    </citation>
    <scope>NUCLEOTIDE SEQUENCE</scope>
    <source>
        <strain evidence="9">BMA12</strain>
    </source>
</reference>
<organism evidence="9 10">
    <name type="scientific">Agaribacillus aureus</name>
    <dbReference type="NCBI Taxonomy" id="3051825"/>
    <lineage>
        <taxon>Bacteria</taxon>
        <taxon>Pseudomonadati</taxon>
        <taxon>Bacteroidota</taxon>
        <taxon>Cytophagia</taxon>
        <taxon>Cytophagales</taxon>
        <taxon>Splendidivirgaceae</taxon>
        <taxon>Agaribacillus</taxon>
    </lineage>
</organism>
<feature type="transmembrane region" description="Helical" evidence="6">
    <location>
        <begin position="329"/>
        <end position="357"/>
    </location>
</feature>
<protein>
    <submittedName>
        <fullName evidence="9">ABC transporter permease</fullName>
    </submittedName>
</protein>
<keyword evidence="3 6" id="KW-0812">Transmembrane</keyword>
<comment type="subcellular location">
    <subcellularLocation>
        <location evidence="1">Cell membrane</location>
        <topology evidence="1">Multi-pass membrane protein</topology>
    </subcellularLocation>
</comment>
<evidence type="ECO:0000256" key="1">
    <source>
        <dbReference type="ARBA" id="ARBA00004651"/>
    </source>
</evidence>
<evidence type="ECO:0000259" key="7">
    <source>
        <dbReference type="Pfam" id="PF02687"/>
    </source>
</evidence>
<name>A0ABT8L093_9BACT</name>